<evidence type="ECO:0000313" key="2">
    <source>
        <dbReference type="EMBL" id="PIN05142.1"/>
    </source>
</evidence>
<protein>
    <submittedName>
        <fullName evidence="2">Uncharacterized protein</fullName>
    </submittedName>
</protein>
<feature type="region of interest" description="Disordered" evidence="1">
    <location>
        <begin position="318"/>
        <end position="352"/>
    </location>
</feature>
<organism evidence="2 3">
    <name type="scientific">Handroanthus impetiginosus</name>
    <dbReference type="NCBI Taxonomy" id="429701"/>
    <lineage>
        <taxon>Eukaryota</taxon>
        <taxon>Viridiplantae</taxon>
        <taxon>Streptophyta</taxon>
        <taxon>Embryophyta</taxon>
        <taxon>Tracheophyta</taxon>
        <taxon>Spermatophyta</taxon>
        <taxon>Magnoliopsida</taxon>
        <taxon>eudicotyledons</taxon>
        <taxon>Gunneridae</taxon>
        <taxon>Pentapetalae</taxon>
        <taxon>asterids</taxon>
        <taxon>lamiids</taxon>
        <taxon>Lamiales</taxon>
        <taxon>Bignoniaceae</taxon>
        <taxon>Crescentiina</taxon>
        <taxon>Tabebuia alliance</taxon>
        <taxon>Handroanthus</taxon>
    </lineage>
</organism>
<accession>A0A2G9GIX1</accession>
<dbReference type="PANTHER" id="PTHR46872:SF5">
    <property type="entry name" value="MYB-LIKE DOMAIN-CONTAINING PROTEIN"/>
    <property type="match status" value="1"/>
</dbReference>
<dbReference type="InterPro" id="IPR009057">
    <property type="entry name" value="Homeodomain-like_sf"/>
</dbReference>
<name>A0A2G9GIX1_9LAMI</name>
<dbReference type="InterPro" id="IPR001005">
    <property type="entry name" value="SANT/Myb"/>
</dbReference>
<evidence type="ECO:0000313" key="3">
    <source>
        <dbReference type="Proteomes" id="UP000231279"/>
    </source>
</evidence>
<dbReference type="EMBL" id="NKXS01004880">
    <property type="protein sequence ID" value="PIN05142.1"/>
    <property type="molecule type" value="Genomic_DNA"/>
</dbReference>
<reference evidence="3" key="1">
    <citation type="journal article" date="2018" name="Gigascience">
        <title>Genome assembly of the Pink Ipe (Handroanthus impetiginosus, Bignoniaceae), a highly valued, ecologically keystone Neotropical timber forest tree.</title>
        <authorList>
            <person name="Silva-Junior O.B."/>
            <person name="Grattapaglia D."/>
            <person name="Novaes E."/>
            <person name="Collevatti R.G."/>
        </authorList>
    </citation>
    <scope>NUCLEOTIDE SEQUENCE [LARGE SCALE GENOMIC DNA]</scope>
    <source>
        <strain evidence="3">cv. UFG-1</strain>
    </source>
</reference>
<dbReference type="CDD" id="cd00167">
    <property type="entry name" value="SANT"/>
    <property type="match status" value="1"/>
</dbReference>
<evidence type="ECO:0000256" key="1">
    <source>
        <dbReference type="SAM" id="MobiDB-lite"/>
    </source>
</evidence>
<comment type="caution">
    <text evidence="2">The sequence shown here is derived from an EMBL/GenBank/DDBJ whole genome shotgun (WGS) entry which is preliminary data.</text>
</comment>
<dbReference type="SUPFAM" id="SSF46689">
    <property type="entry name" value="Homeodomain-like"/>
    <property type="match status" value="1"/>
</dbReference>
<dbReference type="Proteomes" id="UP000231279">
    <property type="component" value="Unassembled WGS sequence"/>
</dbReference>
<dbReference type="AlphaFoldDB" id="A0A2G9GIX1"/>
<gene>
    <name evidence="2" type="ORF">CDL12_22318</name>
</gene>
<sequence length="434" mass="49030">MGIKRPLVEEDFPELSFKQPKQFDDNIKLTFMTEDIPSRGTTPRVDSPGEAKGNFCKLHFDGMLENGDADGSSMADKEFEGSAPLSLVTNSSSEEVGNEDTSFLHHFPEYIDFSRPWRFPGHFEDPYVSLLNGSPRKEVPVGPDYQADLPQWDPHSNGKDLLGSNYFVGNDTEQRLMGTCIIPMPRLNDSNIHEATVGRGRTDCSCLDMGSMRCVQQHVKEAREKLRETIGEENFTKLGFYDMGEEVASKWTPEDEHIFHEVVFSNPASRGTDFWEHLSAAFPTRTKREIVSYYFNVFMLRRRAMQNRSYLLQIDSDDDEEQKDAHGGGYSQSKSSLLNQDTDNDDGEDNNLKPIYGEYYVFGGEDEDSTIESFGDEDLDAGWVDDYGSYPENVCADEGSDNNNGNCSGGVCKQEVMETKEHDDCSFDSEFVKK</sequence>
<dbReference type="STRING" id="429701.A0A2G9GIX1"/>
<feature type="compositionally biased region" description="Polar residues" evidence="1">
    <location>
        <begin position="331"/>
        <end position="341"/>
    </location>
</feature>
<dbReference type="OrthoDB" id="1908944at2759"/>
<dbReference type="PANTHER" id="PTHR46872">
    <property type="entry name" value="DNA BINDING PROTEIN"/>
    <property type="match status" value="1"/>
</dbReference>
<keyword evidence="3" id="KW-1185">Reference proteome</keyword>
<proteinExistence type="predicted"/>